<dbReference type="EMBL" id="BGPR01000134">
    <property type="protein sequence ID" value="GBL97892.1"/>
    <property type="molecule type" value="Genomic_DNA"/>
</dbReference>
<reference evidence="1 2" key="1">
    <citation type="journal article" date="2019" name="Sci. Rep.">
        <title>Orb-weaving spider Araneus ventricosus genome elucidates the spidroin gene catalogue.</title>
        <authorList>
            <person name="Kono N."/>
            <person name="Nakamura H."/>
            <person name="Ohtoshi R."/>
            <person name="Moran D.A.P."/>
            <person name="Shinohara A."/>
            <person name="Yoshida Y."/>
            <person name="Fujiwara M."/>
            <person name="Mori M."/>
            <person name="Tomita M."/>
            <person name="Arakawa K."/>
        </authorList>
    </citation>
    <scope>NUCLEOTIDE SEQUENCE [LARGE SCALE GENOMIC DNA]</scope>
</reference>
<accession>A0A4Y2C0G3</accession>
<evidence type="ECO:0000313" key="1">
    <source>
        <dbReference type="EMBL" id="GBL97892.1"/>
    </source>
</evidence>
<comment type="caution">
    <text evidence="1">The sequence shown here is derived from an EMBL/GenBank/DDBJ whole genome shotgun (WGS) entry which is preliminary data.</text>
</comment>
<organism evidence="1 2">
    <name type="scientific">Araneus ventricosus</name>
    <name type="common">Orbweaver spider</name>
    <name type="synonym">Epeira ventricosa</name>
    <dbReference type="NCBI Taxonomy" id="182803"/>
    <lineage>
        <taxon>Eukaryota</taxon>
        <taxon>Metazoa</taxon>
        <taxon>Ecdysozoa</taxon>
        <taxon>Arthropoda</taxon>
        <taxon>Chelicerata</taxon>
        <taxon>Arachnida</taxon>
        <taxon>Araneae</taxon>
        <taxon>Araneomorphae</taxon>
        <taxon>Entelegynae</taxon>
        <taxon>Araneoidea</taxon>
        <taxon>Araneidae</taxon>
        <taxon>Araneus</taxon>
    </lineage>
</organism>
<protein>
    <recommendedName>
        <fullName evidence="3">Reverse transcriptase/retrotransposon-derived protein RNase H-like domain-containing protein</fullName>
    </recommendedName>
</protein>
<proteinExistence type="predicted"/>
<dbReference type="AlphaFoldDB" id="A0A4Y2C0G3"/>
<sequence length="171" mass="19838">MGKSWDQEITDELRKEFLQWFKKLRIFNDIQIPRFVQISSNDLSSCTIHTFVDGSKDAYVAISFLIVEKGDRIESFLLAAKSRVAPLRGATIPRMELLAAFITARLADSIIKPLRWQHAEQYFWIDSTTVLAWISRDEQLSMFVRNQIQEIRSDPSSWTHVPAYLLSRQSS</sequence>
<dbReference type="PANTHER" id="PTHR47331">
    <property type="entry name" value="PHD-TYPE DOMAIN-CONTAINING PROTEIN"/>
    <property type="match status" value="1"/>
</dbReference>
<evidence type="ECO:0008006" key="3">
    <source>
        <dbReference type="Google" id="ProtNLM"/>
    </source>
</evidence>
<keyword evidence="2" id="KW-1185">Reference proteome</keyword>
<name>A0A4Y2C0G3_ARAVE</name>
<dbReference type="Proteomes" id="UP000499080">
    <property type="component" value="Unassembled WGS sequence"/>
</dbReference>
<dbReference type="OrthoDB" id="5983986at2759"/>
<evidence type="ECO:0000313" key="2">
    <source>
        <dbReference type="Proteomes" id="UP000499080"/>
    </source>
</evidence>
<dbReference type="Pfam" id="PF05380">
    <property type="entry name" value="Peptidase_A17"/>
    <property type="match status" value="1"/>
</dbReference>
<gene>
    <name evidence="1" type="ORF">AVEN_127004_1</name>
</gene>
<dbReference type="InterPro" id="IPR008042">
    <property type="entry name" value="Retrotrans_Pao"/>
</dbReference>